<accession>A0AAW1HWA6</accession>
<protein>
    <submittedName>
        <fullName evidence="1">Uncharacterized protein</fullName>
    </submittedName>
</protein>
<dbReference type="AlphaFoldDB" id="A0AAW1HWA6"/>
<dbReference type="Gene3D" id="3.30.70.270">
    <property type="match status" value="1"/>
</dbReference>
<organism evidence="1 2">
    <name type="scientific">Popillia japonica</name>
    <name type="common">Japanese beetle</name>
    <dbReference type="NCBI Taxonomy" id="7064"/>
    <lineage>
        <taxon>Eukaryota</taxon>
        <taxon>Metazoa</taxon>
        <taxon>Ecdysozoa</taxon>
        <taxon>Arthropoda</taxon>
        <taxon>Hexapoda</taxon>
        <taxon>Insecta</taxon>
        <taxon>Pterygota</taxon>
        <taxon>Neoptera</taxon>
        <taxon>Endopterygota</taxon>
        <taxon>Coleoptera</taxon>
        <taxon>Polyphaga</taxon>
        <taxon>Scarabaeiformia</taxon>
        <taxon>Scarabaeidae</taxon>
        <taxon>Rutelinae</taxon>
        <taxon>Popillia</taxon>
    </lineage>
</organism>
<dbReference type="InterPro" id="IPR043128">
    <property type="entry name" value="Rev_trsase/Diguanyl_cyclase"/>
</dbReference>
<comment type="caution">
    <text evidence="1">The sequence shown here is derived from an EMBL/GenBank/DDBJ whole genome shotgun (WGS) entry which is preliminary data.</text>
</comment>
<proteinExistence type="predicted"/>
<evidence type="ECO:0000313" key="2">
    <source>
        <dbReference type="Proteomes" id="UP001458880"/>
    </source>
</evidence>
<dbReference type="Gene3D" id="3.10.10.10">
    <property type="entry name" value="HIV Type 1 Reverse Transcriptase, subunit A, domain 1"/>
    <property type="match status" value="1"/>
</dbReference>
<dbReference type="Proteomes" id="UP001458880">
    <property type="component" value="Unassembled WGS sequence"/>
</dbReference>
<gene>
    <name evidence="1" type="ORF">QE152_g38653</name>
</gene>
<reference evidence="1 2" key="1">
    <citation type="journal article" date="2024" name="BMC Genomics">
        <title>De novo assembly and annotation of Popillia japonica's genome with initial clues to its potential as an invasive pest.</title>
        <authorList>
            <person name="Cucini C."/>
            <person name="Boschi S."/>
            <person name="Funari R."/>
            <person name="Cardaioli E."/>
            <person name="Iannotti N."/>
            <person name="Marturano G."/>
            <person name="Paoli F."/>
            <person name="Bruttini M."/>
            <person name="Carapelli A."/>
            <person name="Frati F."/>
            <person name="Nardi F."/>
        </authorList>
    </citation>
    <scope>NUCLEOTIDE SEQUENCE [LARGE SCALE GENOMIC DNA]</scope>
    <source>
        <strain evidence="1">DMR45628</strain>
    </source>
</reference>
<keyword evidence="2" id="KW-1185">Reference proteome</keyword>
<evidence type="ECO:0000313" key="1">
    <source>
        <dbReference type="EMBL" id="KAK9681003.1"/>
    </source>
</evidence>
<dbReference type="InterPro" id="IPR043502">
    <property type="entry name" value="DNA/RNA_pol_sf"/>
</dbReference>
<dbReference type="EMBL" id="JASPKY010000855">
    <property type="protein sequence ID" value="KAK9681003.1"/>
    <property type="molecule type" value="Genomic_DNA"/>
</dbReference>
<sequence>MVLIVYVSHGARGSGRGACLLNNHSIISLNTSDRVTTPTPRMAPIVVVPKPNNANAIGMCIDMRCANMAIERVRYVTATIDDIIVALNSSKFFSKLGLKEA</sequence>
<dbReference type="SUPFAM" id="SSF56672">
    <property type="entry name" value="DNA/RNA polymerases"/>
    <property type="match status" value="1"/>
</dbReference>
<name>A0AAW1HWA6_POPJA</name>
<dbReference type="GO" id="GO:0071897">
    <property type="term" value="P:DNA biosynthetic process"/>
    <property type="evidence" value="ECO:0007669"/>
    <property type="project" value="UniProtKB-ARBA"/>
</dbReference>